<keyword evidence="4" id="KW-0378">Hydrolase</keyword>
<accession>A0AAD7P0P4</accession>
<dbReference type="Gene3D" id="3.40.50.1820">
    <property type="entry name" value="alpha/beta hydrolase"/>
    <property type="match status" value="1"/>
</dbReference>
<gene>
    <name evidence="5" type="ORF">DFH07DRAFT_788326</name>
</gene>
<evidence type="ECO:0000256" key="2">
    <source>
        <dbReference type="ARBA" id="ARBA00008300"/>
    </source>
</evidence>
<dbReference type="Proteomes" id="UP001215280">
    <property type="component" value="Unassembled WGS sequence"/>
</dbReference>
<comment type="similarity">
    <text evidence="2">Belongs to the AB hydrolase superfamily. LDAH family.</text>
</comment>
<comment type="subcellular location">
    <subcellularLocation>
        <location evidence="1">Lipid droplet</location>
    </subcellularLocation>
</comment>
<evidence type="ECO:0008006" key="7">
    <source>
        <dbReference type="Google" id="ProtNLM"/>
    </source>
</evidence>
<protein>
    <recommendedName>
        <fullName evidence="7">Alpha/beta-hydrolase</fullName>
    </recommendedName>
</protein>
<evidence type="ECO:0000256" key="3">
    <source>
        <dbReference type="ARBA" id="ARBA00022677"/>
    </source>
</evidence>
<dbReference type="PANTHER" id="PTHR13390:SF0">
    <property type="entry name" value="LIPID DROPLET-ASSOCIATED HYDROLASE"/>
    <property type="match status" value="1"/>
</dbReference>
<dbReference type="GO" id="GO:0019915">
    <property type="term" value="P:lipid storage"/>
    <property type="evidence" value="ECO:0007669"/>
    <property type="project" value="InterPro"/>
</dbReference>
<keyword evidence="6" id="KW-1185">Reference proteome</keyword>
<dbReference type="SUPFAM" id="SSF53474">
    <property type="entry name" value="alpha/beta-Hydrolases"/>
    <property type="match status" value="1"/>
</dbReference>
<comment type="caution">
    <text evidence="5">The sequence shown here is derived from an EMBL/GenBank/DDBJ whole genome shotgun (WGS) entry which is preliminary data.</text>
</comment>
<evidence type="ECO:0000256" key="4">
    <source>
        <dbReference type="ARBA" id="ARBA00022801"/>
    </source>
</evidence>
<dbReference type="GO" id="GO:0005811">
    <property type="term" value="C:lipid droplet"/>
    <property type="evidence" value="ECO:0007669"/>
    <property type="project" value="UniProtKB-SubCell"/>
</dbReference>
<dbReference type="EMBL" id="JARJLG010000002">
    <property type="protein sequence ID" value="KAJ7783590.1"/>
    <property type="molecule type" value="Genomic_DNA"/>
</dbReference>
<dbReference type="PANTHER" id="PTHR13390">
    <property type="entry name" value="LIPASE"/>
    <property type="match status" value="1"/>
</dbReference>
<sequence>MEATEANYLPSFLAPYGSPSPINPLHAVFNHPLGAAHSLWWSSCDQSHKDPDAVFLFIPGNPGLLDFYVEFLSSLHNKHPGLAVFGHAHLSHTPGVHAEKFNPEYGLRAQIQSAVEALDAIRAAFGCTKIVLAGHSVGAWIALQVLKSRPSDVSHIFLLCPTLIHIADTPNGRRLSWLFRSPLPWVISQLSYLTRPLPLSLLFPDWSTPQRAVLRSLLSSPTNIFACLSMAHEEMITIRELDTALLTEHIHRIYLYFAEEDEWVSHHRSSIARIFVGDQAARVVGGQAGVPHAFCLNHGKEVASQCSAWLSLNL</sequence>
<dbReference type="AlphaFoldDB" id="A0AAD7P0P4"/>
<reference evidence="5" key="1">
    <citation type="submission" date="2023-03" db="EMBL/GenBank/DDBJ databases">
        <title>Massive genome expansion in bonnet fungi (Mycena s.s.) driven by repeated elements and novel gene families across ecological guilds.</title>
        <authorList>
            <consortium name="Lawrence Berkeley National Laboratory"/>
            <person name="Harder C.B."/>
            <person name="Miyauchi S."/>
            <person name="Viragh M."/>
            <person name="Kuo A."/>
            <person name="Thoen E."/>
            <person name="Andreopoulos B."/>
            <person name="Lu D."/>
            <person name="Skrede I."/>
            <person name="Drula E."/>
            <person name="Henrissat B."/>
            <person name="Morin E."/>
            <person name="Kohler A."/>
            <person name="Barry K."/>
            <person name="LaButti K."/>
            <person name="Morin E."/>
            <person name="Salamov A."/>
            <person name="Lipzen A."/>
            <person name="Mereny Z."/>
            <person name="Hegedus B."/>
            <person name="Baldrian P."/>
            <person name="Stursova M."/>
            <person name="Weitz H."/>
            <person name="Taylor A."/>
            <person name="Grigoriev I.V."/>
            <person name="Nagy L.G."/>
            <person name="Martin F."/>
            <person name="Kauserud H."/>
        </authorList>
    </citation>
    <scope>NUCLEOTIDE SEQUENCE</scope>
    <source>
        <strain evidence="5">CBHHK188m</strain>
    </source>
</reference>
<dbReference type="Pfam" id="PF10230">
    <property type="entry name" value="LIDHydrolase"/>
    <property type="match status" value="1"/>
</dbReference>
<proteinExistence type="inferred from homology"/>
<evidence type="ECO:0000313" key="5">
    <source>
        <dbReference type="EMBL" id="KAJ7783590.1"/>
    </source>
</evidence>
<dbReference type="InterPro" id="IPR029058">
    <property type="entry name" value="AB_hydrolase_fold"/>
</dbReference>
<organism evidence="5 6">
    <name type="scientific">Mycena maculata</name>
    <dbReference type="NCBI Taxonomy" id="230809"/>
    <lineage>
        <taxon>Eukaryota</taxon>
        <taxon>Fungi</taxon>
        <taxon>Dikarya</taxon>
        <taxon>Basidiomycota</taxon>
        <taxon>Agaricomycotina</taxon>
        <taxon>Agaricomycetes</taxon>
        <taxon>Agaricomycetidae</taxon>
        <taxon>Agaricales</taxon>
        <taxon>Marasmiineae</taxon>
        <taxon>Mycenaceae</taxon>
        <taxon>Mycena</taxon>
    </lineage>
</organism>
<dbReference type="GO" id="GO:0016298">
    <property type="term" value="F:lipase activity"/>
    <property type="evidence" value="ECO:0007669"/>
    <property type="project" value="InterPro"/>
</dbReference>
<dbReference type="InterPro" id="IPR019363">
    <property type="entry name" value="LDAH"/>
</dbReference>
<keyword evidence="3" id="KW-0551">Lipid droplet</keyword>
<evidence type="ECO:0000256" key="1">
    <source>
        <dbReference type="ARBA" id="ARBA00004502"/>
    </source>
</evidence>
<evidence type="ECO:0000313" key="6">
    <source>
        <dbReference type="Proteomes" id="UP001215280"/>
    </source>
</evidence>
<name>A0AAD7P0P4_9AGAR</name>